<feature type="transmembrane region" description="Helical" evidence="6">
    <location>
        <begin position="292"/>
        <end position="310"/>
    </location>
</feature>
<dbReference type="PANTHER" id="PTHR30250:SF11">
    <property type="entry name" value="O-ANTIGEN TRANSPORTER-RELATED"/>
    <property type="match status" value="1"/>
</dbReference>
<evidence type="ECO:0000256" key="3">
    <source>
        <dbReference type="ARBA" id="ARBA00022692"/>
    </source>
</evidence>
<evidence type="ECO:0000256" key="1">
    <source>
        <dbReference type="ARBA" id="ARBA00004651"/>
    </source>
</evidence>
<dbReference type="GO" id="GO:0005886">
    <property type="term" value="C:plasma membrane"/>
    <property type="evidence" value="ECO:0007669"/>
    <property type="project" value="UniProtKB-SubCell"/>
</dbReference>
<feature type="transmembrane region" description="Helical" evidence="6">
    <location>
        <begin position="259"/>
        <end position="280"/>
    </location>
</feature>
<dbReference type="EMBL" id="MHHR01000009">
    <property type="protein sequence ID" value="OGY34841.1"/>
    <property type="molecule type" value="Genomic_DNA"/>
</dbReference>
<dbReference type="AlphaFoldDB" id="A0A1G1X4W5"/>
<keyword evidence="4 6" id="KW-1133">Transmembrane helix</keyword>
<organism evidence="7 8">
    <name type="scientific">Candidatus Andersenbacteria bacterium RIFCSPHIGHO2_12_FULL_45_11</name>
    <dbReference type="NCBI Taxonomy" id="1797281"/>
    <lineage>
        <taxon>Bacteria</taxon>
        <taxon>Candidatus Anderseniibacteriota</taxon>
    </lineage>
</organism>
<evidence type="ECO:0000256" key="4">
    <source>
        <dbReference type="ARBA" id="ARBA00022989"/>
    </source>
</evidence>
<feature type="transmembrane region" description="Helical" evidence="6">
    <location>
        <begin position="417"/>
        <end position="435"/>
    </location>
</feature>
<dbReference type="CDD" id="cd13128">
    <property type="entry name" value="MATE_Wzx_like"/>
    <property type="match status" value="1"/>
</dbReference>
<evidence type="ECO:0000256" key="6">
    <source>
        <dbReference type="SAM" id="Phobius"/>
    </source>
</evidence>
<feature type="transmembrane region" description="Helical" evidence="6">
    <location>
        <begin position="385"/>
        <end position="405"/>
    </location>
</feature>
<feature type="transmembrane region" description="Helical" evidence="6">
    <location>
        <begin position="113"/>
        <end position="136"/>
    </location>
</feature>
<sequence>MGQSIFSNALIATIGRGVTLACGLAATALMTRMLGVGGFGAYSLILTIAAILQLAADFGLYLTLSRELGGTHGEPSEKIANIASLRLTLLVVLFGIGSVVSLILPSARTHAPMFAILAIGLIFQSGSQLLMSVFQAHGCVWRATLGDVVGRLMQVAALAAVFFIFPSNATALWVAGAFTSGLTVSFIIHMLAIPKKRLLRIRFSRHMWWQIVLTSWPIALMLILNVIYFRIDTVLLSWLRTSEEVGLYSLAYKVVENGLFFPAMIGGLLLPAISSALARAQGARVEQLITQGLTLSLSGAGIIVAVLTVFSKEIVVLLAGDTFIASEILLRILAIALGTMFLGNIFGFSLIALGKQKFLALLYAALMVGNVALNLVLIPQFGASAAAWVTVATEVAATVAAAIMVRKYIAWKIPAKSSMAIILGACASVAIAALLLPGSSIWVRLAVSLALYIASMHACGIWSKTSLSLLRSHTSL</sequence>
<dbReference type="Pfam" id="PF01943">
    <property type="entry name" value="Polysacc_synt"/>
    <property type="match status" value="1"/>
</dbReference>
<feature type="transmembrane region" description="Helical" evidence="6">
    <location>
        <begin position="171"/>
        <end position="192"/>
    </location>
</feature>
<dbReference type="Proteomes" id="UP000177528">
    <property type="component" value="Unassembled WGS sequence"/>
</dbReference>
<dbReference type="InterPro" id="IPR050833">
    <property type="entry name" value="Poly_Biosynth_Transport"/>
</dbReference>
<feature type="transmembrane region" description="Helical" evidence="6">
    <location>
        <begin position="360"/>
        <end position="379"/>
    </location>
</feature>
<keyword evidence="5 6" id="KW-0472">Membrane</keyword>
<name>A0A1G1X4W5_9BACT</name>
<feature type="transmembrane region" description="Helical" evidence="6">
    <location>
        <begin position="9"/>
        <end position="29"/>
    </location>
</feature>
<protein>
    <submittedName>
        <fullName evidence="7">Uncharacterized protein</fullName>
    </submittedName>
</protein>
<proteinExistence type="predicted"/>
<dbReference type="PANTHER" id="PTHR30250">
    <property type="entry name" value="PST FAMILY PREDICTED COLANIC ACID TRANSPORTER"/>
    <property type="match status" value="1"/>
</dbReference>
<feature type="transmembrane region" description="Helical" evidence="6">
    <location>
        <begin position="148"/>
        <end position="165"/>
    </location>
</feature>
<feature type="transmembrane region" description="Helical" evidence="6">
    <location>
        <begin position="441"/>
        <end position="462"/>
    </location>
</feature>
<evidence type="ECO:0000313" key="7">
    <source>
        <dbReference type="EMBL" id="OGY34841.1"/>
    </source>
</evidence>
<feature type="transmembrane region" description="Helical" evidence="6">
    <location>
        <begin position="330"/>
        <end position="353"/>
    </location>
</feature>
<comment type="subcellular location">
    <subcellularLocation>
        <location evidence="1">Cell membrane</location>
        <topology evidence="1">Multi-pass membrane protein</topology>
    </subcellularLocation>
</comment>
<comment type="caution">
    <text evidence="7">The sequence shown here is derived from an EMBL/GenBank/DDBJ whole genome shotgun (WGS) entry which is preliminary data.</text>
</comment>
<feature type="transmembrane region" description="Helical" evidence="6">
    <location>
        <begin position="85"/>
        <end position="107"/>
    </location>
</feature>
<feature type="transmembrane region" description="Helical" evidence="6">
    <location>
        <begin position="41"/>
        <end position="64"/>
    </location>
</feature>
<keyword evidence="3 6" id="KW-0812">Transmembrane</keyword>
<keyword evidence="2" id="KW-1003">Cell membrane</keyword>
<feature type="transmembrane region" description="Helical" evidence="6">
    <location>
        <begin position="213"/>
        <end position="239"/>
    </location>
</feature>
<evidence type="ECO:0000256" key="2">
    <source>
        <dbReference type="ARBA" id="ARBA00022475"/>
    </source>
</evidence>
<evidence type="ECO:0000256" key="5">
    <source>
        <dbReference type="ARBA" id="ARBA00023136"/>
    </source>
</evidence>
<reference evidence="7 8" key="1">
    <citation type="journal article" date="2016" name="Nat. Commun.">
        <title>Thousands of microbial genomes shed light on interconnected biogeochemical processes in an aquifer system.</title>
        <authorList>
            <person name="Anantharaman K."/>
            <person name="Brown C.T."/>
            <person name="Hug L.A."/>
            <person name="Sharon I."/>
            <person name="Castelle C.J."/>
            <person name="Probst A.J."/>
            <person name="Thomas B.C."/>
            <person name="Singh A."/>
            <person name="Wilkins M.J."/>
            <person name="Karaoz U."/>
            <person name="Brodie E.L."/>
            <person name="Williams K.H."/>
            <person name="Hubbard S.S."/>
            <person name="Banfield J.F."/>
        </authorList>
    </citation>
    <scope>NUCLEOTIDE SEQUENCE [LARGE SCALE GENOMIC DNA]</scope>
</reference>
<accession>A0A1G1X4W5</accession>
<dbReference type="InterPro" id="IPR002797">
    <property type="entry name" value="Polysacc_synth"/>
</dbReference>
<evidence type="ECO:0000313" key="8">
    <source>
        <dbReference type="Proteomes" id="UP000177528"/>
    </source>
</evidence>
<gene>
    <name evidence="7" type="ORF">A3D99_02960</name>
</gene>